<accession>A0A840IF24</accession>
<evidence type="ECO:0000313" key="2">
    <source>
        <dbReference type="Proteomes" id="UP000585272"/>
    </source>
</evidence>
<evidence type="ECO:0000313" key="1">
    <source>
        <dbReference type="EMBL" id="MBB4663429.1"/>
    </source>
</evidence>
<proteinExistence type="predicted"/>
<name>A0A840IF24_9ACTN</name>
<comment type="caution">
    <text evidence="1">The sequence shown here is derived from an EMBL/GenBank/DDBJ whole genome shotgun (WGS) entry which is preliminary data.</text>
</comment>
<dbReference type="Proteomes" id="UP000585272">
    <property type="component" value="Unassembled WGS sequence"/>
</dbReference>
<sequence length="137" mass="16084">MTHPPAPGWIEPSEDERYRPFEDDDLEEWWRGTGYDELRELLLWRWDPIGVAEWFPDAANEYHDFGRPIVRLLASRARADRLAEHLHEVARDHIGTGDPSVVHPSAETRRAAEEIVAWFPRSRHRWREFGTPARPPA</sequence>
<keyword evidence="2" id="KW-1185">Reference proteome</keyword>
<organism evidence="1 2">
    <name type="scientific">Conexibacter arvalis</name>
    <dbReference type="NCBI Taxonomy" id="912552"/>
    <lineage>
        <taxon>Bacteria</taxon>
        <taxon>Bacillati</taxon>
        <taxon>Actinomycetota</taxon>
        <taxon>Thermoleophilia</taxon>
        <taxon>Solirubrobacterales</taxon>
        <taxon>Conexibacteraceae</taxon>
        <taxon>Conexibacter</taxon>
    </lineage>
</organism>
<protein>
    <submittedName>
        <fullName evidence="1">Uncharacterized protein</fullName>
    </submittedName>
</protein>
<reference evidence="1 2" key="1">
    <citation type="submission" date="2020-08" db="EMBL/GenBank/DDBJ databases">
        <title>Genomic Encyclopedia of Archaeal and Bacterial Type Strains, Phase II (KMG-II): from individual species to whole genera.</title>
        <authorList>
            <person name="Goeker M."/>
        </authorList>
    </citation>
    <scope>NUCLEOTIDE SEQUENCE [LARGE SCALE GENOMIC DNA]</scope>
    <source>
        <strain evidence="1 2">DSM 23288</strain>
    </source>
</reference>
<dbReference type="RefSeq" id="WP_183343160.1">
    <property type="nucleotide sequence ID" value="NZ_JACHNU010000004.1"/>
</dbReference>
<gene>
    <name evidence="1" type="ORF">BDZ31_003024</name>
</gene>
<dbReference type="AlphaFoldDB" id="A0A840IF24"/>
<dbReference type="EMBL" id="JACHNU010000004">
    <property type="protein sequence ID" value="MBB4663429.1"/>
    <property type="molecule type" value="Genomic_DNA"/>
</dbReference>